<feature type="domain" description="Major facilitator superfamily (MFS) profile" evidence="8">
    <location>
        <begin position="14"/>
        <end position="392"/>
    </location>
</feature>
<dbReference type="PANTHER" id="PTHR23523:SF2">
    <property type="entry name" value="2-NITROIMIDAZOLE TRANSPORTER"/>
    <property type="match status" value="1"/>
</dbReference>
<feature type="transmembrane region" description="Helical" evidence="7">
    <location>
        <begin position="252"/>
        <end position="272"/>
    </location>
</feature>
<name>A0A5I9WJM8_SALET</name>
<feature type="transmembrane region" description="Helical" evidence="7">
    <location>
        <begin position="337"/>
        <end position="356"/>
    </location>
</feature>
<keyword evidence="3" id="KW-0997">Cell inner membrane</keyword>
<keyword evidence="2" id="KW-1003">Cell membrane</keyword>
<protein>
    <submittedName>
        <fullName evidence="9">MFS transporter</fullName>
    </submittedName>
</protein>
<dbReference type="PROSITE" id="PS50850">
    <property type="entry name" value="MFS"/>
    <property type="match status" value="1"/>
</dbReference>
<feature type="transmembrane region" description="Helical" evidence="7">
    <location>
        <begin position="105"/>
        <end position="127"/>
    </location>
</feature>
<comment type="caution">
    <text evidence="9">The sequence shown here is derived from an EMBL/GenBank/DDBJ whole genome shotgun (WGS) entry which is preliminary data.</text>
</comment>
<dbReference type="InterPro" id="IPR036259">
    <property type="entry name" value="MFS_trans_sf"/>
</dbReference>
<dbReference type="Gene3D" id="1.20.1250.20">
    <property type="entry name" value="MFS general substrate transporter like domains"/>
    <property type="match status" value="1"/>
</dbReference>
<feature type="transmembrane region" description="Helical" evidence="7">
    <location>
        <begin position="279"/>
        <end position="297"/>
    </location>
</feature>
<dbReference type="GO" id="GO:0022857">
    <property type="term" value="F:transmembrane transporter activity"/>
    <property type="evidence" value="ECO:0007669"/>
    <property type="project" value="InterPro"/>
</dbReference>
<dbReference type="GO" id="GO:0005886">
    <property type="term" value="C:plasma membrane"/>
    <property type="evidence" value="ECO:0007669"/>
    <property type="project" value="UniProtKB-SubCell"/>
</dbReference>
<evidence type="ECO:0000256" key="1">
    <source>
        <dbReference type="ARBA" id="ARBA00004429"/>
    </source>
</evidence>
<keyword evidence="5 7" id="KW-1133">Transmembrane helix</keyword>
<evidence type="ECO:0000256" key="5">
    <source>
        <dbReference type="ARBA" id="ARBA00022989"/>
    </source>
</evidence>
<organism evidence="9">
    <name type="scientific">Salmonella enterica subsp. enterica serovar Pomona</name>
    <dbReference type="NCBI Taxonomy" id="570935"/>
    <lineage>
        <taxon>Bacteria</taxon>
        <taxon>Pseudomonadati</taxon>
        <taxon>Pseudomonadota</taxon>
        <taxon>Gammaproteobacteria</taxon>
        <taxon>Enterobacterales</taxon>
        <taxon>Enterobacteriaceae</taxon>
        <taxon>Salmonella</taxon>
    </lineage>
</organism>
<dbReference type="SUPFAM" id="SSF103473">
    <property type="entry name" value="MFS general substrate transporter"/>
    <property type="match status" value="1"/>
</dbReference>
<accession>A0A5I9WJM8</accession>
<comment type="subcellular location">
    <subcellularLocation>
        <location evidence="1">Cell inner membrane</location>
        <topology evidence="1">Multi-pass membrane protein</topology>
    </subcellularLocation>
</comment>
<dbReference type="InterPro" id="IPR020846">
    <property type="entry name" value="MFS_dom"/>
</dbReference>
<evidence type="ECO:0000256" key="2">
    <source>
        <dbReference type="ARBA" id="ARBA00022475"/>
    </source>
</evidence>
<evidence type="ECO:0000313" key="9">
    <source>
        <dbReference type="EMBL" id="ECS8475902.1"/>
    </source>
</evidence>
<evidence type="ECO:0000256" key="4">
    <source>
        <dbReference type="ARBA" id="ARBA00022692"/>
    </source>
</evidence>
<evidence type="ECO:0000256" key="6">
    <source>
        <dbReference type="ARBA" id="ARBA00023136"/>
    </source>
</evidence>
<feature type="transmembrane region" description="Helical" evidence="7">
    <location>
        <begin position="207"/>
        <end position="232"/>
    </location>
</feature>
<dbReference type="PANTHER" id="PTHR23523">
    <property type="match status" value="1"/>
</dbReference>
<feature type="transmembrane region" description="Helical" evidence="7">
    <location>
        <begin position="164"/>
        <end position="186"/>
    </location>
</feature>
<evidence type="ECO:0000259" key="8">
    <source>
        <dbReference type="PROSITE" id="PS50850"/>
    </source>
</evidence>
<keyword evidence="6 7" id="KW-0472">Membrane</keyword>
<proteinExistence type="predicted"/>
<feature type="transmembrane region" description="Helical" evidence="7">
    <location>
        <begin position="303"/>
        <end position="325"/>
    </location>
</feature>
<keyword evidence="4 7" id="KW-0812">Transmembrane</keyword>
<feature type="transmembrane region" description="Helical" evidence="7">
    <location>
        <begin position="52"/>
        <end position="70"/>
    </location>
</feature>
<gene>
    <name evidence="9" type="ORF">C8634_06725</name>
</gene>
<sequence length="393" mass="41484">MEQKHLAAQVKKPALILIGLLAIATTLRAPILGVGPLVQTLQSEFSLTSTMAGFITAFPLIALGLIAPFAGKLSRYIGFEKSIVIALLIMIVGVCIRSAGQEWQLYFGTVLIGVSIAIGNVLLPGMVKRDFPNKIAKVTGNYGMAIGLSAALTSATAVPLMNYFGWQTALACSLIFPGIALLLVTLRMCREGNLSPIKTSLGKSNKNVWSSILGWQVTVFMSLNSIIFYAIVTWLPSILTDAGNTREAAGSIHGFMQLASIVPGLVLGPIVARMKDQRIAAALLSILQLVALGGFIYQPSFAFIWAFMFGMGSGGALILSLMFIGLRTSSPQEAASLSGMAQCVNFLIGAFGPALAGKMYALSGSWLSTLYAGILLAAIMALVGIFAGRNKTI</sequence>
<evidence type="ECO:0000256" key="7">
    <source>
        <dbReference type="SAM" id="Phobius"/>
    </source>
</evidence>
<feature type="transmembrane region" description="Helical" evidence="7">
    <location>
        <begin position="82"/>
        <end position="99"/>
    </location>
</feature>
<feature type="transmembrane region" description="Helical" evidence="7">
    <location>
        <begin position="139"/>
        <end position="158"/>
    </location>
</feature>
<dbReference type="InterPro" id="IPR011701">
    <property type="entry name" value="MFS"/>
</dbReference>
<dbReference type="EMBL" id="AAKKXN010000002">
    <property type="protein sequence ID" value="ECS8475902.1"/>
    <property type="molecule type" value="Genomic_DNA"/>
</dbReference>
<feature type="transmembrane region" description="Helical" evidence="7">
    <location>
        <begin position="368"/>
        <end position="388"/>
    </location>
</feature>
<dbReference type="InterPro" id="IPR052524">
    <property type="entry name" value="MFS_Cyanate_Porter"/>
</dbReference>
<evidence type="ECO:0000256" key="3">
    <source>
        <dbReference type="ARBA" id="ARBA00022519"/>
    </source>
</evidence>
<reference evidence="9" key="1">
    <citation type="submission" date="2018-07" db="EMBL/GenBank/DDBJ databases">
        <authorList>
            <consortium name="PulseNet: The National Subtyping Network for Foodborne Disease Surveillance"/>
            <person name="Tarr C.L."/>
            <person name="Trees E."/>
            <person name="Katz L.S."/>
            <person name="Carleton-Romer H.A."/>
            <person name="Stroika S."/>
            <person name="Kucerova Z."/>
            <person name="Roache K.F."/>
            <person name="Sabol A.L."/>
            <person name="Besser J."/>
            <person name="Gerner-Smidt P."/>
        </authorList>
    </citation>
    <scope>NUCLEOTIDE SEQUENCE</scope>
    <source>
        <strain evidence="9">PNUSAS032273</strain>
    </source>
</reference>
<dbReference type="Pfam" id="PF07690">
    <property type="entry name" value="MFS_1"/>
    <property type="match status" value="1"/>
</dbReference>
<dbReference type="AlphaFoldDB" id="A0A5I9WJM8"/>